<dbReference type="InterPro" id="IPR003439">
    <property type="entry name" value="ABC_transporter-like_ATP-bd"/>
</dbReference>
<dbReference type="Proteomes" id="UP000559182">
    <property type="component" value="Unassembled WGS sequence"/>
</dbReference>
<dbReference type="SMART" id="SM00382">
    <property type="entry name" value="AAA"/>
    <property type="match status" value="1"/>
</dbReference>
<dbReference type="SUPFAM" id="SSF52540">
    <property type="entry name" value="P-loop containing nucleoside triphosphate hydrolases"/>
    <property type="match status" value="1"/>
</dbReference>
<keyword evidence="2" id="KW-0813">Transport</keyword>
<dbReference type="RefSeq" id="WP_343065681.1">
    <property type="nucleotide sequence ID" value="NZ_JACHVQ010000001.1"/>
</dbReference>
<evidence type="ECO:0000256" key="6">
    <source>
        <dbReference type="ARBA" id="ARBA00022840"/>
    </source>
</evidence>
<organism evidence="11 12">
    <name type="scientific">Flexivirga oryzae</name>
    <dbReference type="NCBI Taxonomy" id="1794944"/>
    <lineage>
        <taxon>Bacteria</taxon>
        <taxon>Bacillati</taxon>
        <taxon>Actinomycetota</taxon>
        <taxon>Actinomycetes</taxon>
        <taxon>Micrococcales</taxon>
        <taxon>Dermacoccaceae</taxon>
        <taxon>Flexivirga</taxon>
    </lineage>
</organism>
<keyword evidence="12" id="KW-1185">Reference proteome</keyword>
<name>A0A839MYH3_9MICO</name>
<evidence type="ECO:0000256" key="8">
    <source>
        <dbReference type="ARBA" id="ARBA00023065"/>
    </source>
</evidence>
<dbReference type="Gene3D" id="3.40.50.300">
    <property type="entry name" value="P-loop containing nucleotide triphosphate hydrolases"/>
    <property type="match status" value="1"/>
</dbReference>
<evidence type="ECO:0000256" key="3">
    <source>
        <dbReference type="ARBA" id="ARBA00022475"/>
    </source>
</evidence>
<evidence type="ECO:0000256" key="1">
    <source>
        <dbReference type="ARBA" id="ARBA00004202"/>
    </source>
</evidence>
<dbReference type="GO" id="GO:0005886">
    <property type="term" value="C:plasma membrane"/>
    <property type="evidence" value="ECO:0007669"/>
    <property type="project" value="UniProtKB-SubCell"/>
</dbReference>
<keyword evidence="8" id="KW-0406">Ion transport</keyword>
<evidence type="ECO:0000256" key="2">
    <source>
        <dbReference type="ARBA" id="ARBA00022448"/>
    </source>
</evidence>
<dbReference type="GO" id="GO:0006826">
    <property type="term" value="P:iron ion transport"/>
    <property type="evidence" value="ECO:0007669"/>
    <property type="project" value="UniProtKB-KW"/>
</dbReference>
<evidence type="ECO:0000256" key="5">
    <source>
        <dbReference type="ARBA" id="ARBA00022741"/>
    </source>
</evidence>
<reference evidence="11 12" key="1">
    <citation type="submission" date="2020-08" db="EMBL/GenBank/DDBJ databases">
        <title>Sequencing the genomes of 1000 actinobacteria strains.</title>
        <authorList>
            <person name="Klenk H.-P."/>
        </authorList>
    </citation>
    <scope>NUCLEOTIDE SEQUENCE [LARGE SCALE GENOMIC DNA]</scope>
    <source>
        <strain evidence="11 12">DSM 105369</strain>
    </source>
</reference>
<dbReference type="InterPro" id="IPR017871">
    <property type="entry name" value="ABC_transporter-like_CS"/>
</dbReference>
<evidence type="ECO:0000256" key="7">
    <source>
        <dbReference type="ARBA" id="ARBA00023004"/>
    </source>
</evidence>
<sequence length="271" mass="28981">MGDAEAARGLLTRHLRVGYGARTVLHDVSVAFPTGALTAVVGPNGCGKSTLLRAISSLLPIEGGAVQLDGSDVGRLRQKERARRIGFLPQESIAPEGIIVRRLVARGRFPHQGLLSSWSIQDAAAVDRAMGDARVTDIADEPVASLSGGQRQRVWIAMALAQDTPHLLLDEPTTFLDVAHQYELLRLLRRLVADGRTVVAILHDLNQAARFADHLVVMRAGAIVSEGAPAEVLTPELMADVFDLPSVVVPDPVTGRPMIVPEAIDAEVEIS</sequence>
<protein>
    <submittedName>
        <fullName evidence="11">Iron complex transport system ATP-binding protein</fullName>
    </submittedName>
</protein>
<dbReference type="EMBL" id="JACHVQ010000001">
    <property type="protein sequence ID" value="MBB2890217.1"/>
    <property type="molecule type" value="Genomic_DNA"/>
</dbReference>
<evidence type="ECO:0000313" key="12">
    <source>
        <dbReference type="Proteomes" id="UP000559182"/>
    </source>
</evidence>
<comment type="subcellular location">
    <subcellularLocation>
        <location evidence="1">Cell membrane</location>
        <topology evidence="1">Peripheral membrane protein</topology>
    </subcellularLocation>
</comment>
<dbReference type="PROSITE" id="PS50893">
    <property type="entry name" value="ABC_TRANSPORTER_2"/>
    <property type="match status" value="1"/>
</dbReference>
<accession>A0A839MYH3</accession>
<evidence type="ECO:0000256" key="9">
    <source>
        <dbReference type="ARBA" id="ARBA00023136"/>
    </source>
</evidence>
<dbReference type="InterPro" id="IPR027417">
    <property type="entry name" value="P-loop_NTPase"/>
</dbReference>
<dbReference type="PANTHER" id="PTHR42771">
    <property type="entry name" value="IRON(3+)-HYDROXAMATE IMPORT ATP-BINDING PROTEIN FHUC"/>
    <property type="match status" value="1"/>
</dbReference>
<evidence type="ECO:0000313" key="11">
    <source>
        <dbReference type="EMBL" id="MBB2890217.1"/>
    </source>
</evidence>
<feature type="domain" description="ABC transporter" evidence="10">
    <location>
        <begin position="10"/>
        <end position="245"/>
    </location>
</feature>
<dbReference type="FunFam" id="3.40.50.300:FF:000134">
    <property type="entry name" value="Iron-enterobactin ABC transporter ATP-binding protein"/>
    <property type="match status" value="1"/>
</dbReference>
<keyword evidence="6 11" id="KW-0067">ATP-binding</keyword>
<dbReference type="PANTHER" id="PTHR42771:SF2">
    <property type="entry name" value="IRON(3+)-HYDROXAMATE IMPORT ATP-BINDING PROTEIN FHUC"/>
    <property type="match status" value="1"/>
</dbReference>
<dbReference type="InterPro" id="IPR051535">
    <property type="entry name" value="Siderophore_ABC-ATPase"/>
</dbReference>
<dbReference type="CDD" id="cd03214">
    <property type="entry name" value="ABC_Iron-Siderophores_B12_Hemin"/>
    <property type="match status" value="1"/>
</dbReference>
<dbReference type="GO" id="GO:0005524">
    <property type="term" value="F:ATP binding"/>
    <property type="evidence" value="ECO:0007669"/>
    <property type="project" value="UniProtKB-KW"/>
</dbReference>
<keyword evidence="5" id="KW-0547">Nucleotide-binding</keyword>
<dbReference type="PROSITE" id="PS00211">
    <property type="entry name" value="ABC_TRANSPORTER_1"/>
    <property type="match status" value="1"/>
</dbReference>
<dbReference type="AlphaFoldDB" id="A0A839MYH3"/>
<keyword evidence="4" id="KW-0410">Iron transport</keyword>
<keyword evidence="3" id="KW-1003">Cell membrane</keyword>
<dbReference type="InterPro" id="IPR003593">
    <property type="entry name" value="AAA+_ATPase"/>
</dbReference>
<gene>
    <name evidence="11" type="ORF">FHU39_000201</name>
</gene>
<comment type="caution">
    <text evidence="11">The sequence shown here is derived from an EMBL/GenBank/DDBJ whole genome shotgun (WGS) entry which is preliminary data.</text>
</comment>
<keyword evidence="9" id="KW-0472">Membrane</keyword>
<evidence type="ECO:0000259" key="10">
    <source>
        <dbReference type="PROSITE" id="PS50893"/>
    </source>
</evidence>
<evidence type="ECO:0000256" key="4">
    <source>
        <dbReference type="ARBA" id="ARBA00022496"/>
    </source>
</evidence>
<dbReference type="Pfam" id="PF00005">
    <property type="entry name" value="ABC_tran"/>
    <property type="match status" value="1"/>
</dbReference>
<proteinExistence type="predicted"/>
<dbReference type="GO" id="GO:0016887">
    <property type="term" value="F:ATP hydrolysis activity"/>
    <property type="evidence" value="ECO:0007669"/>
    <property type="project" value="InterPro"/>
</dbReference>
<keyword evidence="7" id="KW-0408">Iron</keyword>